<proteinExistence type="predicted"/>
<evidence type="ECO:0000313" key="4">
    <source>
        <dbReference type="Proteomes" id="UP001530315"/>
    </source>
</evidence>
<dbReference type="Gene3D" id="3.60.15.10">
    <property type="entry name" value="Ribonuclease Z/Hydroxyacylglutathione hydrolase-like"/>
    <property type="match status" value="1"/>
</dbReference>
<accession>A0ABD3PI03</accession>
<dbReference type="InterPro" id="IPR029016">
    <property type="entry name" value="GAF-like_dom_sf"/>
</dbReference>
<dbReference type="PANTHER" id="PTHR43102:SF2">
    <property type="entry name" value="GAF DOMAIN-CONTAINING PROTEIN"/>
    <property type="match status" value="1"/>
</dbReference>
<dbReference type="AlphaFoldDB" id="A0ABD3PI03"/>
<evidence type="ECO:0000313" key="3">
    <source>
        <dbReference type="EMBL" id="KAL3787338.1"/>
    </source>
</evidence>
<dbReference type="Pfam" id="PF01590">
    <property type="entry name" value="GAF"/>
    <property type="match status" value="1"/>
</dbReference>
<dbReference type="SUPFAM" id="SSF56281">
    <property type="entry name" value="Metallo-hydrolase/oxidoreductase"/>
    <property type="match status" value="1"/>
</dbReference>
<dbReference type="InterPro" id="IPR003018">
    <property type="entry name" value="GAF"/>
</dbReference>
<evidence type="ECO:0000259" key="2">
    <source>
        <dbReference type="SMART" id="SM00065"/>
    </source>
</evidence>
<dbReference type="PANTHER" id="PTHR43102">
    <property type="entry name" value="SLR1143 PROTEIN"/>
    <property type="match status" value="1"/>
</dbReference>
<reference evidence="3 4" key="1">
    <citation type="submission" date="2024-10" db="EMBL/GenBank/DDBJ databases">
        <title>Updated reference genomes for cyclostephanoid diatoms.</title>
        <authorList>
            <person name="Roberts W.R."/>
            <person name="Alverson A.J."/>
        </authorList>
    </citation>
    <scope>NUCLEOTIDE SEQUENCE [LARGE SCALE GENOMIC DNA]</scope>
    <source>
        <strain evidence="3 4">AJA276-08</strain>
    </source>
</reference>
<protein>
    <recommendedName>
        <fullName evidence="2">GAF domain-containing protein</fullName>
    </recommendedName>
</protein>
<keyword evidence="4" id="KW-1185">Reference proteome</keyword>
<feature type="region of interest" description="Disordered" evidence="1">
    <location>
        <begin position="80"/>
        <end position="109"/>
    </location>
</feature>
<dbReference type="SMART" id="SM00065">
    <property type="entry name" value="GAF"/>
    <property type="match status" value="1"/>
</dbReference>
<dbReference type="Gene3D" id="3.30.450.40">
    <property type="match status" value="1"/>
</dbReference>
<gene>
    <name evidence="3" type="ORF">ACHAW5_005442</name>
</gene>
<feature type="compositionally biased region" description="Basic and acidic residues" evidence="1">
    <location>
        <begin position="80"/>
        <end position="92"/>
    </location>
</feature>
<dbReference type="CDD" id="cd07715">
    <property type="entry name" value="TaR3-like_MBL-fold"/>
    <property type="match status" value="1"/>
</dbReference>
<comment type="caution">
    <text evidence="3">The sequence shown here is derived from an EMBL/GenBank/DDBJ whole genome shotgun (WGS) entry which is preliminary data.</text>
</comment>
<feature type="domain" description="GAF" evidence="2">
    <location>
        <begin position="606"/>
        <end position="754"/>
    </location>
</feature>
<dbReference type="EMBL" id="JALLAZ020000782">
    <property type="protein sequence ID" value="KAL3787338.1"/>
    <property type="molecule type" value="Genomic_DNA"/>
</dbReference>
<dbReference type="Proteomes" id="UP001530315">
    <property type="component" value="Unassembled WGS sequence"/>
</dbReference>
<dbReference type="SUPFAM" id="SSF55781">
    <property type="entry name" value="GAF domain-like"/>
    <property type="match status" value="1"/>
</dbReference>
<organism evidence="3 4">
    <name type="scientific">Stephanodiscus triporus</name>
    <dbReference type="NCBI Taxonomy" id="2934178"/>
    <lineage>
        <taxon>Eukaryota</taxon>
        <taxon>Sar</taxon>
        <taxon>Stramenopiles</taxon>
        <taxon>Ochrophyta</taxon>
        <taxon>Bacillariophyta</taxon>
        <taxon>Coscinodiscophyceae</taxon>
        <taxon>Thalassiosirophycidae</taxon>
        <taxon>Stephanodiscales</taxon>
        <taxon>Stephanodiscaceae</taxon>
        <taxon>Stephanodiscus</taxon>
    </lineage>
</organism>
<sequence>MKVQIWGCRGSIPRTNPEMARFGGNTPCIEVVASGSQNHGYGCDGGDDDGHRIICDMGSGAFDLGQKIMVEMFQKKKRLADMEKERAEKEGDGASSMSAGSPAKPQQPKYGGSILITHTHWDHIQGLPFFAPLYLPQFDWTIHGPRGIAKSLQETLSGQMQHDYFPIRLGDMGSRTKYHGLCEDLRKGFWLGDEGAPTSIKVTSKYLNHSVLTLGYKLEEFARIPDSDTLLSNCKKISHGKNVSNRGVSVAYITDHEPFDHSLAKGGFVDSAINAKLPRLSADHSHAEFFRDVDILFHDAQYLYSEYSPESGAMSKEFWGHSTVEYVVEVAFYANVKKLLLFHHDPHRNDDQMDDLIIYAKKKAAELEKQFGNHMASFGIGTRVPMEVIGSKEGDVYELDPFIVMEDDDIDHHPHPHLKRRSSEADSVSSAGSSIMTTNFDNQIILLGFCKTDPDPICDVLISKTFDVTVVQESSDVLQFAKSKQPSVIILDEILIGSIAFEVCEEIRNMGAWGEYVNLFIIAAPKSEAIDSQDESSASTETKVHLILDILNVGEYIQGAFTPSYLLTRIQVSLLRMPLRWRRAPLSSRESQRLLALQNTGILDSVPEERFDRITRLCSAMFNAPISAVSLVDNDRQWFKSIVGLPGVTETPRDHAFCAHAILQDDIMVVPDATQDERFADNPLVDGAPNIRFYAGCPIRVSSNNGEEKFPIGTLCIIDYKPRDLSDEELRALKDFGAMVEREITSVRDEIHALKKE</sequence>
<dbReference type="InterPro" id="IPR036866">
    <property type="entry name" value="RibonucZ/Hydroxyglut_hydro"/>
</dbReference>
<evidence type="ECO:0000256" key="1">
    <source>
        <dbReference type="SAM" id="MobiDB-lite"/>
    </source>
</evidence>
<name>A0ABD3PI03_9STRA</name>